<name>A0ABD2LRN4_9BILA</name>
<organism evidence="2 3">
    <name type="scientific">Heterodera trifolii</name>
    <dbReference type="NCBI Taxonomy" id="157864"/>
    <lineage>
        <taxon>Eukaryota</taxon>
        <taxon>Metazoa</taxon>
        <taxon>Ecdysozoa</taxon>
        <taxon>Nematoda</taxon>
        <taxon>Chromadorea</taxon>
        <taxon>Rhabditida</taxon>
        <taxon>Tylenchina</taxon>
        <taxon>Tylenchomorpha</taxon>
        <taxon>Tylenchoidea</taxon>
        <taxon>Heteroderidae</taxon>
        <taxon>Heteroderinae</taxon>
        <taxon>Heterodera</taxon>
    </lineage>
</organism>
<keyword evidence="3" id="KW-1185">Reference proteome</keyword>
<evidence type="ECO:0000313" key="3">
    <source>
        <dbReference type="Proteomes" id="UP001620626"/>
    </source>
</evidence>
<comment type="caution">
    <text evidence="2">The sequence shown here is derived from an EMBL/GenBank/DDBJ whole genome shotgun (WGS) entry which is preliminary data.</text>
</comment>
<dbReference type="EMBL" id="JBICBT010000300">
    <property type="protein sequence ID" value="KAL3117900.1"/>
    <property type="molecule type" value="Genomic_DNA"/>
</dbReference>
<proteinExistence type="predicted"/>
<feature type="compositionally biased region" description="Basic and acidic residues" evidence="1">
    <location>
        <begin position="144"/>
        <end position="182"/>
    </location>
</feature>
<gene>
    <name evidence="2" type="ORF">niasHT_005143</name>
</gene>
<dbReference type="Proteomes" id="UP001620626">
    <property type="component" value="Unassembled WGS sequence"/>
</dbReference>
<accession>A0ABD2LRN4</accession>
<dbReference type="AlphaFoldDB" id="A0ABD2LRN4"/>
<evidence type="ECO:0000256" key="1">
    <source>
        <dbReference type="SAM" id="MobiDB-lite"/>
    </source>
</evidence>
<sequence length="189" mass="21662">MTLKETKRRIENEAEQNRVMRKGEDEEYSGEEEYSGIVCDYCGWMLTMNGWTDVADRATRAIAYKSALKSVSARMSTGICVADRQLVEWGFSLCGQSATQSELARWRFANCVHPSHEKRSELKKGKGGRGKRFRLVTKTRKKCEKSESERMEEKTAAKENGEKREDEIEREGNGGREAENGKRRNCCLF</sequence>
<feature type="region of interest" description="Disordered" evidence="1">
    <location>
        <begin position="141"/>
        <end position="189"/>
    </location>
</feature>
<reference evidence="2 3" key="1">
    <citation type="submission" date="2024-10" db="EMBL/GenBank/DDBJ databases">
        <authorList>
            <person name="Kim D."/>
        </authorList>
    </citation>
    <scope>NUCLEOTIDE SEQUENCE [LARGE SCALE GENOMIC DNA]</scope>
    <source>
        <strain evidence="2">BH-2024</strain>
    </source>
</reference>
<protein>
    <submittedName>
        <fullName evidence="2">Uncharacterized protein</fullName>
    </submittedName>
</protein>
<evidence type="ECO:0000313" key="2">
    <source>
        <dbReference type="EMBL" id="KAL3117900.1"/>
    </source>
</evidence>